<dbReference type="Gene3D" id="3.30.1510.10">
    <property type="entry name" value="Domain 2, N(10)-formyltetrahydrofolate synthetase"/>
    <property type="match status" value="1"/>
</dbReference>
<dbReference type="FunFam" id="3.30.1510.10:FF:000001">
    <property type="entry name" value="Formate--tetrahydrofolate ligase"/>
    <property type="match status" value="1"/>
</dbReference>
<dbReference type="KEGG" id="sbae:DSM104329_00680"/>
<proteinExistence type="inferred from homology"/>
<dbReference type="GO" id="GO:0035999">
    <property type="term" value="P:tetrahydrofolate interconversion"/>
    <property type="evidence" value="ECO:0007669"/>
    <property type="project" value="UniProtKB-UniRule"/>
</dbReference>
<dbReference type="Proteomes" id="UP001162834">
    <property type="component" value="Chromosome"/>
</dbReference>
<dbReference type="EC" id="6.3.4.3" evidence="8"/>
<dbReference type="AlphaFoldDB" id="A0A9E7BZ87"/>
<evidence type="ECO:0000256" key="8">
    <source>
        <dbReference type="HAMAP-Rule" id="MF_01543"/>
    </source>
</evidence>
<dbReference type="FunFam" id="3.10.410.10:FF:000001">
    <property type="entry name" value="Putative formate--tetrahydrofolate ligase"/>
    <property type="match status" value="1"/>
</dbReference>
<comment type="pathway">
    <text evidence="1 8">One-carbon metabolism; tetrahydrofolate interconversion.</text>
</comment>
<dbReference type="RefSeq" id="WP_259313988.1">
    <property type="nucleotide sequence ID" value="NZ_CP087164.1"/>
</dbReference>
<comment type="similarity">
    <text evidence="7 8">Belongs to the formate--tetrahydrofolate ligase family.</text>
</comment>
<evidence type="ECO:0000313" key="10">
    <source>
        <dbReference type="Proteomes" id="UP001162834"/>
    </source>
</evidence>
<keyword evidence="10" id="KW-1185">Reference proteome</keyword>
<gene>
    <name evidence="8 9" type="primary">fhs</name>
    <name evidence="9" type="ORF">DSM104329_00680</name>
</gene>
<dbReference type="SUPFAM" id="SSF52540">
    <property type="entry name" value="P-loop containing nucleoside triphosphate hydrolases"/>
    <property type="match status" value="1"/>
</dbReference>
<organism evidence="9 10">
    <name type="scientific">Capillimicrobium parvum</name>
    <dbReference type="NCBI Taxonomy" id="2884022"/>
    <lineage>
        <taxon>Bacteria</taxon>
        <taxon>Bacillati</taxon>
        <taxon>Actinomycetota</taxon>
        <taxon>Thermoleophilia</taxon>
        <taxon>Solirubrobacterales</taxon>
        <taxon>Capillimicrobiaceae</taxon>
        <taxon>Capillimicrobium</taxon>
    </lineage>
</organism>
<dbReference type="NCBIfam" id="NF010030">
    <property type="entry name" value="PRK13505.1"/>
    <property type="match status" value="1"/>
</dbReference>
<evidence type="ECO:0000313" key="9">
    <source>
        <dbReference type="EMBL" id="UGS34304.1"/>
    </source>
</evidence>
<evidence type="ECO:0000256" key="4">
    <source>
        <dbReference type="ARBA" id="ARBA00022741"/>
    </source>
</evidence>
<sequence length="558" mass="59350">MKSNLEIAQEADLQPIDDIASSLGLLPEEVEPYGRYKAKITLSVLERLSDRPEGKVICVAGVTPTKAGEGKTTTAVGLTQGLGHIGKNPVLCLREPSLGPVFGMKGGAAGGGYTQVVPMEDLNLHFTGDIHAISAANNLLAAMLDASILHGNVHKIDALQVSWRRAVDINDRALRQITIAQGGRANGYPRETGFDITAASEVMAITAVARDLQDLRRRLGAITVAHSFDGGKPVTAEDLGAAGAMAVLLKDAIKPNLIQTLEGQPCLMHCGPFANIAHGNSSLIADLMGMRLGDYVITESGFGSDMGMEKFFDIVCRVGGLVPSAVVVVCTIRALKHHAGLEDPNADRPLARAALETGANNMRRHIAIVKEFGLPCVVAINRRPGDTNEEVEIARRLALEFGADGAEVNEGYERGGEGAAALARAVVEAAEKPSNFGLIYRDEDPIIDKISAVARRVYGASDVYLYPEAEKKVAQYTRDGLGNLPICMAKTQYSLSADPQLLNAPENFTLPVRDIRAYTGAGWLVPLCGDIMQMPGLGKTPAAFDVDLEADGRIVGLF</sequence>
<dbReference type="GO" id="GO:0004329">
    <property type="term" value="F:formate-tetrahydrofolate ligase activity"/>
    <property type="evidence" value="ECO:0007669"/>
    <property type="project" value="UniProtKB-UniRule"/>
</dbReference>
<dbReference type="Gene3D" id="3.10.410.10">
    <property type="entry name" value="Formyltetrahydrofolate synthetase, domain 3"/>
    <property type="match status" value="1"/>
</dbReference>
<dbReference type="EMBL" id="CP087164">
    <property type="protein sequence ID" value="UGS34304.1"/>
    <property type="molecule type" value="Genomic_DNA"/>
</dbReference>
<protein>
    <recommendedName>
        <fullName evidence="8">Formate--tetrahydrofolate ligase</fullName>
        <ecNumber evidence="8">6.3.4.3</ecNumber>
    </recommendedName>
    <alternativeName>
        <fullName evidence="8">Formyltetrahydrofolate synthetase</fullName>
        <shortName evidence="8">FHS</shortName>
        <shortName evidence="8">FTHFS</shortName>
    </alternativeName>
</protein>
<feature type="binding site" evidence="8">
    <location>
        <begin position="65"/>
        <end position="72"/>
    </location>
    <ligand>
        <name>ATP</name>
        <dbReference type="ChEBI" id="CHEBI:30616"/>
    </ligand>
</feature>
<evidence type="ECO:0000256" key="6">
    <source>
        <dbReference type="ARBA" id="ARBA00049033"/>
    </source>
</evidence>
<dbReference type="InterPro" id="IPR027417">
    <property type="entry name" value="P-loop_NTPase"/>
</dbReference>
<dbReference type="InterPro" id="IPR000559">
    <property type="entry name" value="Formate_THF_ligase"/>
</dbReference>
<reference evidence="9" key="1">
    <citation type="journal article" date="2022" name="Int. J. Syst. Evol. Microbiol.">
        <title>Pseudomonas aegrilactucae sp. nov. and Pseudomonas morbosilactucae sp. nov., pathogens causing bacterial rot of lettuce in Japan.</title>
        <authorList>
            <person name="Sawada H."/>
            <person name="Fujikawa T."/>
            <person name="Satou M."/>
        </authorList>
    </citation>
    <scope>NUCLEOTIDE SEQUENCE</scope>
    <source>
        <strain evidence="9">0166_1</strain>
    </source>
</reference>
<evidence type="ECO:0000256" key="3">
    <source>
        <dbReference type="ARBA" id="ARBA00022598"/>
    </source>
</evidence>
<name>A0A9E7BZ87_9ACTN</name>
<dbReference type="Gene3D" id="3.40.50.300">
    <property type="entry name" value="P-loop containing nucleotide triphosphate hydrolases"/>
    <property type="match status" value="1"/>
</dbReference>
<dbReference type="PROSITE" id="PS00721">
    <property type="entry name" value="FTHFS_1"/>
    <property type="match status" value="1"/>
</dbReference>
<dbReference type="Pfam" id="PF01268">
    <property type="entry name" value="FTHFS"/>
    <property type="match status" value="1"/>
</dbReference>
<keyword evidence="5 8" id="KW-0067">ATP-binding</keyword>
<dbReference type="GO" id="GO:0005524">
    <property type="term" value="F:ATP binding"/>
    <property type="evidence" value="ECO:0007669"/>
    <property type="project" value="UniProtKB-UniRule"/>
</dbReference>
<dbReference type="InterPro" id="IPR020628">
    <property type="entry name" value="Formate_THF_ligase_CS"/>
</dbReference>
<evidence type="ECO:0000256" key="1">
    <source>
        <dbReference type="ARBA" id="ARBA00004777"/>
    </source>
</evidence>
<keyword evidence="4 8" id="KW-0547">Nucleotide-binding</keyword>
<evidence type="ECO:0000256" key="5">
    <source>
        <dbReference type="ARBA" id="ARBA00022840"/>
    </source>
</evidence>
<evidence type="ECO:0000256" key="7">
    <source>
        <dbReference type="ARBA" id="ARBA00061363"/>
    </source>
</evidence>
<dbReference type="HAMAP" id="MF_01543">
    <property type="entry name" value="FTHFS"/>
    <property type="match status" value="1"/>
</dbReference>
<keyword evidence="2 8" id="KW-0554">One-carbon metabolism</keyword>
<keyword evidence="3 8" id="KW-0436">Ligase</keyword>
<dbReference type="CDD" id="cd00477">
    <property type="entry name" value="FTHFS"/>
    <property type="match status" value="1"/>
</dbReference>
<evidence type="ECO:0000256" key="2">
    <source>
        <dbReference type="ARBA" id="ARBA00022563"/>
    </source>
</evidence>
<accession>A0A9E7BZ87</accession>
<comment type="catalytic activity">
    <reaction evidence="6 8">
        <text>(6S)-5,6,7,8-tetrahydrofolate + formate + ATP = (6R)-10-formyltetrahydrofolate + ADP + phosphate</text>
        <dbReference type="Rhea" id="RHEA:20221"/>
        <dbReference type="ChEBI" id="CHEBI:15740"/>
        <dbReference type="ChEBI" id="CHEBI:30616"/>
        <dbReference type="ChEBI" id="CHEBI:43474"/>
        <dbReference type="ChEBI" id="CHEBI:57453"/>
        <dbReference type="ChEBI" id="CHEBI:195366"/>
        <dbReference type="ChEBI" id="CHEBI:456216"/>
        <dbReference type="EC" id="6.3.4.3"/>
    </reaction>
</comment>